<dbReference type="GO" id="GO:0000922">
    <property type="term" value="C:spindle pole"/>
    <property type="evidence" value="ECO:0007669"/>
    <property type="project" value="TreeGrafter"/>
</dbReference>
<dbReference type="GO" id="GO:0070840">
    <property type="term" value="F:dynein complex binding"/>
    <property type="evidence" value="ECO:0007669"/>
    <property type="project" value="TreeGrafter"/>
</dbReference>
<dbReference type="Proteomes" id="UP000285712">
    <property type="component" value="Unassembled WGS sequence"/>
</dbReference>
<dbReference type="GO" id="GO:0000775">
    <property type="term" value="C:chromosome, centromeric region"/>
    <property type="evidence" value="ECO:0007669"/>
    <property type="project" value="InterPro"/>
</dbReference>
<gene>
    <name evidence="3" type="ORF">DYB35_011882</name>
    <name evidence="4" type="ORF">DYB37_003586</name>
</gene>
<dbReference type="VEuPathDB" id="FungiDB:H257_06555"/>
<evidence type="ECO:0000256" key="2">
    <source>
        <dbReference type="SAM" id="MobiDB-lite"/>
    </source>
</evidence>
<reference evidence="5 6" key="1">
    <citation type="submission" date="2018-08" db="EMBL/GenBank/DDBJ databases">
        <title>Aphanomyces genome sequencing and annotation.</title>
        <authorList>
            <person name="Minardi D."/>
            <person name="Oidtmann B."/>
            <person name="Van Der Giezen M."/>
            <person name="Studholme D.J."/>
        </authorList>
    </citation>
    <scope>NUCLEOTIDE SEQUENCE [LARGE SCALE GENOMIC DNA]</scope>
    <source>
        <strain evidence="4 5">Da</strain>
        <strain evidence="3 6">Sv</strain>
    </source>
</reference>
<dbReference type="PANTHER" id="PTHR18874">
    <property type="entry name" value="CMF/LEK/CENP CELL DIVISION-RELATED"/>
    <property type="match status" value="1"/>
</dbReference>
<organism evidence="4 5">
    <name type="scientific">Aphanomyces astaci</name>
    <name type="common">Crayfish plague agent</name>
    <dbReference type="NCBI Taxonomy" id="112090"/>
    <lineage>
        <taxon>Eukaryota</taxon>
        <taxon>Sar</taxon>
        <taxon>Stramenopiles</taxon>
        <taxon>Oomycota</taxon>
        <taxon>Saprolegniomycetes</taxon>
        <taxon>Saprolegniales</taxon>
        <taxon>Verrucalvaceae</taxon>
        <taxon>Aphanomyces</taxon>
    </lineage>
</organism>
<accession>A0A3R7AZD7</accession>
<feature type="coiled-coil region" evidence="1">
    <location>
        <begin position="50"/>
        <end position="98"/>
    </location>
</feature>
<dbReference type="EMBL" id="QUTG01001211">
    <property type="protein sequence ID" value="RHZ00113.1"/>
    <property type="molecule type" value="Genomic_DNA"/>
</dbReference>
<dbReference type="AlphaFoldDB" id="A0A3R7AZD7"/>
<keyword evidence="1" id="KW-0175">Coiled coil</keyword>
<dbReference type="GO" id="GO:0051310">
    <property type="term" value="P:metaphase chromosome alignment"/>
    <property type="evidence" value="ECO:0007669"/>
    <property type="project" value="TreeGrafter"/>
</dbReference>
<evidence type="ECO:0000313" key="3">
    <source>
        <dbReference type="EMBL" id="RHZ00113.1"/>
    </source>
</evidence>
<sequence length="473" mass="51953">MATTASTKVAVDDIEILLEDNNVRSAMGLPETEVRYPASTSSVASLNKHMRELEVRYHRTRLNLERATQKTESVQKEIRRLRVDKQQLEKDLHKKSALVHKKLAEAQAIANRDYAKRIEQTVAMGTRGHSALATSEAQVAKGMEQIQSLQTTCDNLADEKRMLLGYVQEQAEKLLQAQAAVQQLHASHKQAIDALHVQLQTHVERIENANASAVTNQAAHDKLLQDKTSAVEHLHRELHAMRDDTQKWQSLAQNLERTCASLSADASELNDTIQTLQHRVVELEASVAAHASRADALNATMAKAAADMDALAQERNEAARSMNEAVTISATAIEEQQAMAATVAAQQHQLDQLKQSKQLLQNAMLEQLAAVRKQLQMERIGRLTAESRQRGGGSGSATLSSPIHLQDENVASQRSFNVDAIQPRDVALHVPQIHLQSPLPHLLPTLSSFSSPTSAHEALTLLDLAGSSVVETS</sequence>
<name>A0A3R7AZD7_APHAT</name>
<evidence type="ECO:0000256" key="1">
    <source>
        <dbReference type="SAM" id="Coils"/>
    </source>
</evidence>
<evidence type="ECO:0000313" key="6">
    <source>
        <dbReference type="Proteomes" id="UP000285712"/>
    </source>
</evidence>
<dbReference type="Proteomes" id="UP000285430">
    <property type="component" value="Unassembled WGS sequence"/>
</dbReference>
<feature type="region of interest" description="Disordered" evidence="2">
    <location>
        <begin position="383"/>
        <end position="403"/>
    </location>
</feature>
<dbReference type="PANTHER" id="PTHR18874:SF10">
    <property type="entry name" value="CENTROMERE PROTEIN F"/>
    <property type="match status" value="1"/>
</dbReference>
<dbReference type="GO" id="GO:0010389">
    <property type="term" value="P:regulation of G2/M transition of mitotic cell cycle"/>
    <property type="evidence" value="ECO:0007669"/>
    <property type="project" value="TreeGrafter"/>
</dbReference>
<feature type="coiled-coil region" evidence="1">
    <location>
        <begin position="252"/>
        <end position="363"/>
    </location>
</feature>
<dbReference type="GO" id="GO:0008017">
    <property type="term" value="F:microtubule binding"/>
    <property type="evidence" value="ECO:0007669"/>
    <property type="project" value="InterPro"/>
</dbReference>
<comment type="caution">
    <text evidence="4">The sequence shown here is derived from an EMBL/GenBank/DDBJ whole genome shotgun (WGS) entry which is preliminary data.</text>
</comment>
<dbReference type="GO" id="GO:0000278">
    <property type="term" value="P:mitotic cell cycle"/>
    <property type="evidence" value="ECO:0007669"/>
    <property type="project" value="TreeGrafter"/>
</dbReference>
<evidence type="ECO:0000313" key="5">
    <source>
        <dbReference type="Proteomes" id="UP000285430"/>
    </source>
</evidence>
<proteinExistence type="predicted"/>
<dbReference type="EMBL" id="QUTH01002980">
    <property type="protein sequence ID" value="RHZ22595.1"/>
    <property type="molecule type" value="Genomic_DNA"/>
</dbReference>
<evidence type="ECO:0000313" key="4">
    <source>
        <dbReference type="EMBL" id="RHZ22595.1"/>
    </source>
</evidence>
<dbReference type="InterPro" id="IPR043513">
    <property type="entry name" value="Cenp-F"/>
</dbReference>
<protein>
    <submittedName>
        <fullName evidence="4">Uncharacterized protein</fullName>
    </submittedName>
</protein>
<dbReference type="GO" id="GO:0005634">
    <property type="term" value="C:nucleus"/>
    <property type="evidence" value="ECO:0007669"/>
    <property type="project" value="TreeGrafter"/>
</dbReference>